<feature type="active site" description="Proton acceptor" evidence="13">
    <location>
        <position position="73"/>
    </location>
</feature>
<dbReference type="STRING" id="1215089.BBI08_12550"/>
<gene>
    <name evidence="17" type="ORF">BBI08_12550</name>
</gene>
<comment type="similarity">
    <text evidence="3 15">Belongs to the peptidase S11 family.</text>
</comment>
<dbReference type="SMART" id="SM00936">
    <property type="entry name" value="PBP5_C"/>
    <property type="match status" value="1"/>
</dbReference>
<dbReference type="SUPFAM" id="SSF56601">
    <property type="entry name" value="beta-lactamase/transpeptidase-like"/>
    <property type="match status" value="1"/>
</dbReference>
<evidence type="ECO:0000256" key="3">
    <source>
        <dbReference type="ARBA" id="ARBA00007164"/>
    </source>
</evidence>
<evidence type="ECO:0000256" key="15">
    <source>
        <dbReference type="RuleBase" id="RU004016"/>
    </source>
</evidence>
<dbReference type="EMBL" id="CP016537">
    <property type="protein sequence ID" value="ANU14649.1"/>
    <property type="molecule type" value="Genomic_DNA"/>
</dbReference>
<feature type="active site" evidence="13">
    <location>
        <position position="134"/>
    </location>
</feature>
<dbReference type="GO" id="GO:0006508">
    <property type="term" value="P:proteolysis"/>
    <property type="evidence" value="ECO:0007669"/>
    <property type="project" value="UniProtKB-KW"/>
</dbReference>
<evidence type="ECO:0000256" key="4">
    <source>
        <dbReference type="ARBA" id="ARBA00012448"/>
    </source>
</evidence>
<evidence type="ECO:0000256" key="9">
    <source>
        <dbReference type="ARBA" id="ARBA00022960"/>
    </source>
</evidence>
<dbReference type="Pfam" id="PF00768">
    <property type="entry name" value="Peptidase_S11"/>
    <property type="match status" value="1"/>
</dbReference>
<keyword evidence="8" id="KW-0378">Hydrolase</keyword>
<comment type="catalytic activity">
    <reaction evidence="12">
        <text>Preferential cleavage: (Ac)2-L-Lys-D-Ala-|-D-Ala. Also transpeptidation of peptidyl-alanyl moieties that are N-acyl substituents of D-alanine.</text>
        <dbReference type="EC" id="3.4.16.4"/>
    </reaction>
</comment>
<dbReference type="InterPro" id="IPR037167">
    <property type="entry name" value="Peptidase_S11_C_sf"/>
</dbReference>
<dbReference type="EC" id="3.4.16.4" evidence="4"/>
<feature type="domain" description="Peptidase S11 D-Ala-D-Ala carboxypeptidase A C-terminal" evidence="16">
    <location>
        <begin position="315"/>
        <end position="422"/>
    </location>
</feature>
<evidence type="ECO:0000256" key="6">
    <source>
        <dbReference type="ARBA" id="ARBA00022670"/>
    </source>
</evidence>
<accession>A0A1C7DSS1</accession>
<organism evidence="17 18">
    <name type="scientific">Planococcus halocryophilus</name>
    <dbReference type="NCBI Taxonomy" id="1215089"/>
    <lineage>
        <taxon>Bacteria</taxon>
        <taxon>Bacillati</taxon>
        <taxon>Bacillota</taxon>
        <taxon>Bacilli</taxon>
        <taxon>Bacillales</taxon>
        <taxon>Caryophanaceae</taxon>
        <taxon>Planococcus</taxon>
    </lineage>
</organism>
<evidence type="ECO:0000256" key="10">
    <source>
        <dbReference type="ARBA" id="ARBA00022984"/>
    </source>
</evidence>
<keyword evidence="6" id="KW-0645">Protease</keyword>
<evidence type="ECO:0000256" key="12">
    <source>
        <dbReference type="ARBA" id="ARBA00034000"/>
    </source>
</evidence>
<dbReference type="GO" id="GO:0071555">
    <property type="term" value="P:cell wall organization"/>
    <property type="evidence" value="ECO:0007669"/>
    <property type="project" value="UniProtKB-KW"/>
</dbReference>
<evidence type="ECO:0000256" key="14">
    <source>
        <dbReference type="PIRSR" id="PIRSR618044-2"/>
    </source>
</evidence>
<feature type="binding site" evidence="14">
    <location>
        <position position="259"/>
    </location>
    <ligand>
        <name>substrate</name>
    </ligand>
</feature>
<evidence type="ECO:0000259" key="16">
    <source>
        <dbReference type="SMART" id="SM00936"/>
    </source>
</evidence>
<keyword evidence="9" id="KW-0133">Cell shape</keyword>
<dbReference type="Pfam" id="PF07943">
    <property type="entry name" value="PBP5_C"/>
    <property type="match status" value="1"/>
</dbReference>
<feature type="active site" description="Acyl-ester intermediate" evidence="13">
    <location>
        <position position="70"/>
    </location>
</feature>
<dbReference type="GO" id="GO:0009252">
    <property type="term" value="P:peptidoglycan biosynthetic process"/>
    <property type="evidence" value="ECO:0007669"/>
    <property type="project" value="UniProtKB-UniPathway"/>
</dbReference>
<reference evidence="18" key="2">
    <citation type="submission" date="2016-10" db="EMBL/GenBank/DDBJ databases">
        <authorList>
            <person name="See-Too W.S."/>
        </authorList>
    </citation>
    <scope>NUCLEOTIDE SEQUENCE [LARGE SCALE GENOMIC DNA]</scope>
    <source>
        <strain evidence="18">DSM 24743</strain>
    </source>
</reference>
<keyword evidence="7" id="KW-0732">Signal</keyword>
<comment type="pathway">
    <text evidence="2">Cell wall biogenesis; peptidoglycan biosynthesis.</text>
</comment>
<name>A0A1C7DSS1_9BACL</name>
<evidence type="ECO:0000256" key="1">
    <source>
        <dbReference type="ARBA" id="ARBA00003217"/>
    </source>
</evidence>
<comment type="function">
    <text evidence="1">Removes C-terminal D-alanyl residues from sugar-peptide cell wall precursors.</text>
</comment>
<dbReference type="PANTHER" id="PTHR21581">
    <property type="entry name" value="D-ALANYL-D-ALANINE CARBOXYPEPTIDASE"/>
    <property type="match status" value="1"/>
</dbReference>
<dbReference type="GO" id="GO:0008360">
    <property type="term" value="P:regulation of cell shape"/>
    <property type="evidence" value="ECO:0007669"/>
    <property type="project" value="UniProtKB-KW"/>
</dbReference>
<reference evidence="18" key="1">
    <citation type="submission" date="2016-07" db="EMBL/GenBank/DDBJ databases">
        <authorList>
            <person name="See-Too W.S."/>
        </authorList>
    </citation>
    <scope>NUCLEOTIDE SEQUENCE [LARGE SCALE GENOMIC DNA]</scope>
    <source>
        <strain evidence="18">DSM 24743</strain>
    </source>
</reference>
<dbReference type="GO" id="GO:0009002">
    <property type="term" value="F:serine-type D-Ala-D-Ala carboxypeptidase activity"/>
    <property type="evidence" value="ECO:0007669"/>
    <property type="project" value="UniProtKB-EC"/>
</dbReference>
<evidence type="ECO:0000313" key="17">
    <source>
        <dbReference type="EMBL" id="ANU14649.1"/>
    </source>
</evidence>
<dbReference type="PRINTS" id="PR00725">
    <property type="entry name" value="DADACBPTASE1"/>
</dbReference>
<dbReference type="AlphaFoldDB" id="A0A1C7DSS1"/>
<evidence type="ECO:0000256" key="13">
    <source>
        <dbReference type="PIRSR" id="PIRSR618044-1"/>
    </source>
</evidence>
<protein>
    <recommendedName>
        <fullName evidence="4">serine-type D-Ala-D-Ala carboxypeptidase</fullName>
        <ecNumber evidence="4">3.4.16.4</ecNumber>
    </recommendedName>
</protein>
<proteinExistence type="inferred from homology"/>
<evidence type="ECO:0000256" key="11">
    <source>
        <dbReference type="ARBA" id="ARBA00023316"/>
    </source>
</evidence>
<keyword evidence="11" id="KW-0961">Cell wall biogenesis/degradation</keyword>
<dbReference type="InterPro" id="IPR001967">
    <property type="entry name" value="Peptidase_S11_N"/>
</dbReference>
<evidence type="ECO:0000256" key="5">
    <source>
        <dbReference type="ARBA" id="ARBA00022645"/>
    </source>
</evidence>
<dbReference type="Gene3D" id="2.60.410.10">
    <property type="entry name" value="D-Ala-D-Ala carboxypeptidase, C-terminal domain"/>
    <property type="match status" value="1"/>
</dbReference>
<dbReference type="InterPro" id="IPR015956">
    <property type="entry name" value="Peniciliin-bd_prot_C_sf"/>
</dbReference>
<dbReference type="KEGG" id="phc:BBI08_12550"/>
<keyword evidence="5 17" id="KW-0121">Carboxypeptidase</keyword>
<dbReference type="InterPro" id="IPR012907">
    <property type="entry name" value="Peptidase_S11_C"/>
</dbReference>
<dbReference type="PANTHER" id="PTHR21581:SF11">
    <property type="entry name" value="D-ALANYL-D-ALANINE CARBOXYPEPTIDASE DACA"/>
    <property type="match status" value="1"/>
</dbReference>
<evidence type="ECO:0000313" key="18">
    <source>
        <dbReference type="Proteomes" id="UP000092687"/>
    </source>
</evidence>
<evidence type="ECO:0000256" key="8">
    <source>
        <dbReference type="ARBA" id="ARBA00022801"/>
    </source>
</evidence>
<evidence type="ECO:0000256" key="2">
    <source>
        <dbReference type="ARBA" id="ARBA00004752"/>
    </source>
</evidence>
<dbReference type="InterPro" id="IPR018044">
    <property type="entry name" value="Peptidase_S11"/>
</dbReference>
<evidence type="ECO:0000256" key="7">
    <source>
        <dbReference type="ARBA" id="ARBA00022729"/>
    </source>
</evidence>
<keyword evidence="18" id="KW-1185">Reference proteome</keyword>
<keyword evidence="10" id="KW-0573">Peptidoglycan synthesis</keyword>
<dbReference type="UniPathway" id="UPA00219"/>
<dbReference type="Gene3D" id="3.40.710.10">
    <property type="entry name" value="DD-peptidase/beta-lactamase superfamily"/>
    <property type="match status" value="1"/>
</dbReference>
<sequence>MEVFKHVRNLINKGLLIALLAVFMITTITPQFVHAEESLTIMAEAAILVDAESGKILYEKNAEKPLGVASMTKMMTEYLLFEAIKEGKVTWDQEYQVTDYTYRISQDMRLSNVPFREDGSYTIKEMYEAMAIFSANAATIGIAETIAGTESKFVQLMNEKAKEMGLAETTFVNSTGLSNSSLMGMHPEGTKETAENIMPARSVAKLTKILLDDYPEVLETTKIPLKMFREGTSDETRMENWNSMLPGLIYEYEGVDGLKTGSTDFAGYSFAGTAKRDDTRFIAVVMGAVDSEGAGSYKARFDATRVLFDYGFDEFTNEELIPAGYQFKEQGTLEVDKGVEEKVAIAVKEPVTMMIRTAEKELYQPELVLDDSVVEKGKLEAEVEEGLVVGSIQLTKTEGSEYGYLSGNENKLEVATTESVERAGWVSLSLRSAGGFLSSLWDDAGTFVKELF</sequence>
<dbReference type="InterPro" id="IPR012338">
    <property type="entry name" value="Beta-lactam/transpept-like"/>
</dbReference>
<dbReference type="SUPFAM" id="SSF69189">
    <property type="entry name" value="Penicillin-binding protein associated domain"/>
    <property type="match status" value="1"/>
</dbReference>
<dbReference type="OrthoDB" id="9791132at2"/>
<dbReference type="Proteomes" id="UP000092687">
    <property type="component" value="Chromosome"/>
</dbReference>
<dbReference type="RefSeq" id="WP_051041694.1">
    <property type="nucleotide sequence ID" value="NZ_CP016537.2"/>
</dbReference>